<organism evidence="1">
    <name type="scientific">marine sediment metagenome</name>
    <dbReference type="NCBI Taxonomy" id="412755"/>
    <lineage>
        <taxon>unclassified sequences</taxon>
        <taxon>metagenomes</taxon>
        <taxon>ecological metagenomes</taxon>
    </lineage>
</organism>
<dbReference type="AlphaFoldDB" id="A0A0F9DQV8"/>
<gene>
    <name evidence="1" type="ORF">LCGC14_2517200</name>
</gene>
<sequence length="90" mass="10357">MRAHELFEKKSEFEVLKNNKIPLDDEERDKVMKAGAVWHHGLKGKPSPAVWKSKDSNGKTKYVCHTHRMYQVRDTLSAAIKSYDKVKTSA</sequence>
<reference evidence="1" key="1">
    <citation type="journal article" date="2015" name="Nature">
        <title>Complex archaea that bridge the gap between prokaryotes and eukaryotes.</title>
        <authorList>
            <person name="Spang A."/>
            <person name="Saw J.H."/>
            <person name="Jorgensen S.L."/>
            <person name="Zaremba-Niedzwiedzka K."/>
            <person name="Martijn J."/>
            <person name="Lind A.E."/>
            <person name="van Eijk R."/>
            <person name="Schleper C."/>
            <person name="Guy L."/>
            <person name="Ettema T.J."/>
        </authorList>
    </citation>
    <scope>NUCLEOTIDE SEQUENCE</scope>
</reference>
<proteinExistence type="predicted"/>
<dbReference type="EMBL" id="LAZR01040516">
    <property type="protein sequence ID" value="KKL14288.1"/>
    <property type="molecule type" value="Genomic_DNA"/>
</dbReference>
<protein>
    <submittedName>
        <fullName evidence="1">Uncharacterized protein</fullName>
    </submittedName>
</protein>
<accession>A0A0F9DQV8</accession>
<name>A0A0F9DQV8_9ZZZZ</name>
<evidence type="ECO:0000313" key="1">
    <source>
        <dbReference type="EMBL" id="KKL14288.1"/>
    </source>
</evidence>
<comment type="caution">
    <text evidence="1">The sequence shown here is derived from an EMBL/GenBank/DDBJ whole genome shotgun (WGS) entry which is preliminary data.</text>
</comment>